<evidence type="ECO:0000256" key="3">
    <source>
        <dbReference type="PIRNR" id="PIRNR036492"/>
    </source>
</evidence>
<organism evidence="7 8">
    <name type="scientific">Kangiella aquimarina</name>
    <dbReference type="NCBI Taxonomy" id="261965"/>
    <lineage>
        <taxon>Bacteria</taxon>
        <taxon>Pseudomonadati</taxon>
        <taxon>Pseudomonadota</taxon>
        <taxon>Gammaproteobacteria</taxon>
        <taxon>Kangiellales</taxon>
        <taxon>Kangiellaceae</taxon>
        <taxon>Kangiella</taxon>
    </lineage>
</organism>
<protein>
    <recommendedName>
        <fullName evidence="3">Aldehyde dehydrogenase</fullName>
    </recommendedName>
</protein>
<feature type="domain" description="Aldehyde dehydrogenase" evidence="6">
    <location>
        <begin position="16"/>
        <end position="473"/>
    </location>
</feature>
<dbReference type="InterPro" id="IPR016161">
    <property type="entry name" value="Ald_DH/histidinol_DH"/>
</dbReference>
<dbReference type="PIRSF" id="PIRSF036492">
    <property type="entry name" value="ALDH"/>
    <property type="match status" value="1"/>
</dbReference>
<keyword evidence="8" id="KW-1185">Reference proteome</keyword>
<dbReference type="PANTHER" id="PTHR43353">
    <property type="entry name" value="SUCCINATE-SEMIALDEHYDE DEHYDROGENASE, MITOCHONDRIAL"/>
    <property type="match status" value="1"/>
</dbReference>
<dbReference type="InterPro" id="IPR050740">
    <property type="entry name" value="Aldehyde_DH_Superfamily"/>
</dbReference>
<evidence type="ECO:0000256" key="4">
    <source>
        <dbReference type="PROSITE-ProRule" id="PRU10007"/>
    </source>
</evidence>
<evidence type="ECO:0000313" key="8">
    <source>
        <dbReference type="Proteomes" id="UP001324185"/>
    </source>
</evidence>
<evidence type="ECO:0000256" key="1">
    <source>
        <dbReference type="ARBA" id="ARBA00009986"/>
    </source>
</evidence>
<dbReference type="PROSITE" id="PS00687">
    <property type="entry name" value="ALDEHYDE_DEHYDR_GLU"/>
    <property type="match status" value="1"/>
</dbReference>
<accession>A0ABZ0X1Y1</accession>
<dbReference type="Gene3D" id="3.40.605.10">
    <property type="entry name" value="Aldehyde Dehydrogenase, Chain A, domain 1"/>
    <property type="match status" value="1"/>
</dbReference>
<dbReference type="InterPro" id="IPR010102">
    <property type="entry name" value="Succ_semiAld_DH"/>
</dbReference>
<evidence type="ECO:0000259" key="6">
    <source>
        <dbReference type="Pfam" id="PF00171"/>
    </source>
</evidence>
<dbReference type="InterPro" id="IPR016162">
    <property type="entry name" value="Ald_DH_N"/>
</dbReference>
<dbReference type="PANTHER" id="PTHR43353:SF5">
    <property type="entry name" value="SUCCINATE-SEMIALDEHYDE DEHYDROGENASE, MITOCHONDRIAL"/>
    <property type="match status" value="1"/>
</dbReference>
<comment type="similarity">
    <text evidence="1 3 5">Belongs to the aldehyde dehydrogenase family.</text>
</comment>
<dbReference type="EMBL" id="CP140158">
    <property type="protein sequence ID" value="WQG84384.1"/>
    <property type="molecule type" value="Genomic_DNA"/>
</dbReference>
<evidence type="ECO:0000256" key="2">
    <source>
        <dbReference type="ARBA" id="ARBA00023002"/>
    </source>
</evidence>
<gene>
    <name evidence="7" type="ORF">SR900_07890</name>
</gene>
<proteinExistence type="inferred from homology"/>
<dbReference type="Proteomes" id="UP001324185">
    <property type="component" value="Chromosome"/>
</dbReference>
<dbReference type="InterPro" id="IPR016160">
    <property type="entry name" value="Ald_DH_CS_CYS"/>
</dbReference>
<dbReference type="GO" id="GO:0016491">
    <property type="term" value="F:oxidoreductase activity"/>
    <property type="evidence" value="ECO:0007669"/>
    <property type="project" value="UniProtKB-KW"/>
</dbReference>
<dbReference type="RefSeq" id="WP_018624852.1">
    <property type="nucleotide sequence ID" value="NZ_CP140158.1"/>
</dbReference>
<dbReference type="CDD" id="cd07103">
    <property type="entry name" value="ALDH_F5_SSADH_GabD"/>
    <property type="match status" value="1"/>
</dbReference>
<dbReference type="InterPro" id="IPR012394">
    <property type="entry name" value="Aldehyde_DH_NAD(P)"/>
</dbReference>
<keyword evidence="2 3" id="KW-0560">Oxidoreductase</keyword>
<dbReference type="NCBIfam" id="TIGR01780">
    <property type="entry name" value="SSADH"/>
    <property type="match status" value="1"/>
</dbReference>
<dbReference type="Pfam" id="PF00171">
    <property type="entry name" value="Aldedh"/>
    <property type="match status" value="1"/>
</dbReference>
<dbReference type="SUPFAM" id="SSF53720">
    <property type="entry name" value="ALDH-like"/>
    <property type="match status" value="1"/>
</dbReference>
<dbReference type="InterPro" id="IPR015590">
    <property type="entry name" value="Aldehyde_DH_dom"/>
</dbReference>
<dbReference type="InterPro" id="IPR029510">
    <property type="entry name" value="Ald_DH_CS_GLU"/>
</dbReference>
<sequence>MNESLVKSRAFINGEWVTTDKRFRVDDPFSQELIVEVSDCGEKEVNQAIDAAHNAFQTWSKTTAQERSDKLLAWYDLIIDNIDDLAELLTTEQGKPLKEAKGEIQYGANYIKWFAEEALRIDGDIIPSPDGQKQIHVIKQPVGVVGIITPWNFPQAMIARKVAPALAAGCTVVIKPAAETPLSALAMAELAQQAGIPDGVINLVPTSEASVIGEALTSSSKVRKISFTGSTKVGKILMSQAAENVQHVTMELGGNAPFIVFDDADIDDAVEGIMASKFRNSGQTCVCANRVFIHENIYQNIVEKLTEKVASLKTGSGLEDDVAITPLINQAGIDKVKRLVQSAKDSGAKVIVGGNVSDKHNQIYEPTLLTEVSFDMDIACEEIFGPVLTLIPFSNEESVVEQANATKAGLAAYVYTDDRHRIKRLSEQIESGMIGFNEGIISNHMAPFGGVKESGMGREGSKYGISDYLDIKYLCIK</sequence>
<dbReference type="Gene3D" id="3.40.309.10">
    <property type="entry name" value="Aldehyde Dehydrogenase, Chain A, domain 2"/>
    <property type="match status" value="1"/>
</dbReference>
<dbReference type="PROSITE" id="PS00070">
    <property type="entry name" value="ALDEHYDE_DEHYDR_CYS"/>
    <property type="match status" value="1"/>
</dbReference>
<name>A0ABZ0X1Y1_9GAMM</name>
<evidence type="ECO:0000313" key="7">
    <source>
        <dbReference type="EMBL" id="WQG84384.1"/>
    </source>
</evidence>
<feature type="active site" evidence="4">
    <location>
        <position position="251"/>
    </location>
</feature>
<evidence type="ECO:0000256" key="5">
    <source>
        <dbReference type="RuleBase" id="RU003345"/>
    </source>
</evidence>
<dbReference type="InterPro" id="IPR016163">
    <property type="entry name" value="Ald_DH_C"/>
</dbReference>
<reference evidence="7 8" key="1">
    <citation type="submission" date="2023-11" db="EMBL/GenBank/DDBJ databases">
        <title>MicrobeMod: A computational toolkit for identifying prokaryotic methylation and restriction-modification with nanopore sequencing.</title>
        <authorList>
            <person name="Crits-Christoph A."/>
            <person name="Kang S.C."/>
            <person name="Lee H."/>
            <person name="Ostrov N."/>
        </authorList>
    </citation>
    <scope>NUCLEOTIDE SEQUENCE [LARGE SCALE GENOMIC DNA]</scope>
    <source>
        <strain evidence="7 8">DSMZ 16071</strain>
    </source>
</reference>